<evidence type="ECO:0000313" key="1">
    <source>
        <dbReference type="EMBL" id="GBN88761.1"/>
    </source>
</evidence>
<dbReference type="Proteomes" id="UP000499080">
    <property type="component" value="Unassembled WGS sequence"/>
</dbReference>
<organism evidence="1 2">
    <name type="scientific">Araneus ventricosus</name>
    <name type="common">Orbweaver spider</name>
    <name type="synonym">Epeira ventricosa</name>
    <dbReference type="NCBI Taxonomy" id="182803"/>
    <lineage>
        <taxon>Eukaryota</taxon>
        <taxon>Metazoa</taxon>
        <taxon>Ecdysozoa</taxon>
        <taxon>Arthropoda</taxon>
        <taxon>Chelicerata</taxon>
        <taxon>Arachnida</taxon>
        <taxon>Araneae</taxon>
        <taxon>Araneomorphae</taxon>
        <taxon>Entelegynae</taxon>
        <taxon>Araneoidea</taxon>
        <taxon>Araneidae</taxon>
        <taxon>Araneus</taxon>
    </lineage>
</organism>
<protein>
    <submittedName>
        <fullName evidence="1">Uncharacterized protein</fullName>
    </submittedName>
</protein>
<name>A0A4Y2SLF8_ARAVE</name>
<proteinExistence type="predicted"/>
<accession>A0A4Y2SLF8</accession>
<comment type="caution">
    <text evidence="1">The sequence shown here is derived from an EMBL/GenBank/DDBJ whole genome shotgun (WGS) entry which is preliminary data.</text>
</comment>
<evidence type="ECO:0000313" key="2">
    <source>
        <dbReference type="Proteomes" id="UP000499080"/>
    </source>
</evidence>
<dbReference type="EMBL" id="BGPR01022443">
    <property type="protein sequence ID" value="GBN88761.1"/>
    <property type="molecule type" value="Genomic_DNA"/>
</dbReference>
<gene>
    <name evidence="1" type="ORF">AVEN_253311_1</name>
</gene>
<keyword evidence="2" id="KW-1185">Reference proteome</keyword>
<sequence>MRSPAPSFGWVPGRRRLWLRSKSIAGSKFIRLKYRNCRVSKEVPSRYEIAKFTVRPSDVGLGFSQISPNSEISITLHRAVYNPIVAEIHQEKTTSQKATDGKK</sequence>
<dbReference type="AlphaFoldDB" id="A0A4Y2SLF8"/>
<reference evidence="1 2" key="1">
    <citation type="journal article" date="2019" name="Sci. Rep.">
        <title>Orb-weaving spider Araneus ventricosus genome elucidates the spidroin gene catalogue.</title>
        <authorList>
            <person name="Kono N."/>
            <person name="Nakamura H."/>
            <person name="Ohtoshi R."/>
            <person name="Moran D.A.P."/>
            <person name="Shinohara A."/>
            <person name="Yoshida Y."/>
            <person name="Fujiwara M."/>
            <person name="Mori M."/>
            <person name="Tomita M."/>
            <person name="Arakawa K."/>
        </authorList>
    </citation>
    <scope>NUCLEOTIDE SEQUENCE [LARGE SCALE GENOMIC DNA]</scope>
</reference>